<dbReference type="KEGG" id="vg:29079452"/>
<keyword evidence="2" id="KW-1185">Reference proteome</keyword>
<reference evidence="1 2" key="1">
    <citation type="submission" date="2016-04" db="EMBL/GenBank/DDBJ databases">
        <title>Complete Genome of E. coli phage vB_EcoS_NBD2.</title>
        <authorList>
            <person name="Truncaite L."/>
            <person name="Kaliniene L."/>
            <person name="Zajanckauskaite A."/>
            <person name="Meskys R."/>
        </authorList>
    </citation>
    <scope>NUCLEOTIDE SEQUENCE [LARGE SCALE GENOMIC DNA]</scope>
</reference>
<dbReference type="Proteomes" id="UP000202254">
    <property type="component" value="Segment"/>
</dbReference>
<gene>
    <name evidence="1" type="ORF">NBD2_22</name>
</gene>
<evidence type="ECO:0000313" key="2">
    <source>
        <dbReference type="Proteomes" id="UP000202254"/>
    </source>
</evidence>
<organism evidence="1 2">
    <name type="scientific">Escherichia phage vB_EcoS_NBD2</name>
    <dbReference type="NCBI Taxonomy" id="1852563"/>
    <lineage>
        <taxon>Viruses</taxon>
        <taxon>Duplodnaviria</taxon>
        <taxon>Heunggongvirae</taxon>
        <taxon>Uroviricota</taxon>
        <taxon>Caudoviricetes</taxon>
        <taxon>Drexlerviridae</taxon>
        <taxon>Vilniusvirus</taxon>
        <taxon>Vilniusvirus NBD2</taxon>
    </lineage>
</organism>
<evidence type="ECO:0000313" key="1">
    <source>
        <dbReference type="EMBL" id="ANM45864.1"/>
    </source>
</evidence>
<protein>
    <submittedName>
        <fullName evidence="1">Uncharacterized protein</fullName>
    </submittedName>
</protein>
<dbReference type="RefSeq" id="YP_009284646.1">
    <property type="nucleotide sequence ID" value="NC_031050.1"/>
</dbReference>
<dbReference type="GeneID" id="29079452"/>
<accession>A0A192Y7P2</accession>
<dbReference type="EMBL" id="KX130668">
    <property type="protein sequence ID" value="ANM45864.1"/>
    <property type="molecule type" value="Genomic_DNA"/>
</dbReference>
<sequence length="101" mass="11418">MIWLHTYGIGKFGRKIRKSIHTSEQEALDSQKVLGGTVERFHSDADVGIEKMHITNAINDELSEIIDDFSKIDPAFYGSSGWDCKKLRAINMVSQIIEGDY</sequence>
<proteinExistence type="predicted"/>
<name>A0A192Y7P2_9CAUD</name>
<dbReference type="OrthoDB" id="18694at10239"/>